<keyword evidence="1" id="KW-0677">Repeat</keyword>
<dbReference type="Gene3D" id="1.25.40.20">
    <property type="entry name" value="Ankyrin repeat-containing domain"/>
    <property type="match status" value="1"/>
</dbReference>
<dbReference type="SMART" id="SM00248">
    <property type="entry name" value="ANK"/>
    <property type="match status" value="2"/>
</dbReference>
<evidence type="ECO:0000256" key="2">
    <source>
        <dbReference type="ARBA" id="ARBA00023043"/>
    </source>
</evidence>
<dbReference type="PROSITE" id="PS50297">
    <property type="entry name" value="ANK_REP_REGION"/>
    <property type="match status" value="1"/>
</dbReference>
<dbReference type="AlphaFoldDB" id="A0A2P4WWY4"/>
<dbReference type="EMBL" id="NCKW01020499">
    <property type="protein sequence ID" value="POM57806.1"/>
    <property type="molecule type" value="Genomic_DNA"/>
</dbReference>
<proteinExistence type="predicted"/>
<organism evidence="4 5">
    <name type="scientific">Phytophthora palmivora</name>
    <dbReference type="NCBI Taxonomy" id="4796"/>
    <lineage>
        <taxon>Eukaryota</taxon>
        <taxon>Sar</taxon>
        <taxon>Stramenopiles</taxon>
        <taxon>Oomycota</taxon>
        <taxon>Peronosporomycetes</taxon>
        <taxon>Peronosporales</taxon>
        <taxon>Peronosporaceae</taxon>
        <taxon>Phytophthora</taxon>
    </lineage>
</organism>
<gene>
    <name evidence="4" type="ORF">PHPALM_37637</name>
</gene>
<keyword evidence="2 3" id="KW-0040">ANK repeat</keyword>
<evidence type="ECO:0000313" key="5">
    <source>
        <dbReference type="Proteomes" id="UP000237271"/>
    </source>
</evidence>
<feature type="non-terminal residue" evidence="4">
    <location>
        <position position="202"/>
    </location>
</feature>
<evidence type="ECO:0000313" key="4">
    <source>
        <dbReference type="EMBL" id="POM57806.1"/>
    </source>
</evidence>
<keyword evidence="5" id="KW-1185">Reference proteome</keyword>
<dbReference type="PANTHER" id="PTHR24198">
    <property type="entry name" value="ANKYRIN REPEAT AND PROTEIN KINASE DOMAIN-CONTAINING PROTEIN"/>
    <property type="match status" value="1"/>
</dbReference>
<evidence type="ECO:0000256" key="3">
    <source>
        <dbReference type="PROSITE-ProRule" id="PRU00023"/>
    </source>
</evidence>
<dbReference type="OrthoDB" id="194358at2759"/>
<reference evidence="4 5" key="1">
    <citation type="journal article" date="2017" name="Genome Biol. Evol.">
        <title>Phytophthora megakarya and P. palmivora, closely related causal agents of cacao black pod rot, underwent increases in genome sizes and gene numbers by different mechanisms.</title>
        <authorList>
            <person name="Ali S.S."/>
            <person name="Shao J."/>
            <person name="Lary D.J."/>
            <person name="Kronmiller B."/>
            <person name="Shen D."/>
            <person name="Strem M.D."/>
            <person name="Amoako-Attah I."/>
            <person name="Akrofi A.Y."/>
            <person name="Begoude B.A."/>
            <person name="Ten Hoopen G.M."/>
            <person name="Coulibaly K."/>
            <person name="Kebe B.I."/>
            <person name="Melnick R.L."/>
            <person name="Guiltinan M.J."/>
            <person name="Tyler B.M."/>
            <person name="Meinhardt L.W."/>
            <person name="Bailey B.A."/>
        </authorList>
    </citation>
    <scope>NUCLEOTIDE SEQUENCE [LARGE SCALE GENOMIC DNA]</scope>
    <source>
        <strain evidence="5">sbr112.9</strain>
    </source>
</reference>
<dbReference type="PANTHER" id="PTHR24198:SF165">
    <property type="entry name" value="ANKYRIN REPEAT-CONTAINING PROTEIN-RELATED"/>
    <property type="match status" value="1"/>
</dbReference>
<evidence type="ECO:0000256" key="1">
    <source>
        <dbReference type="ARBA" id="ARBA00022737"/>
    </source>
</evidence>
<dbReference type="Proteomes" id="UP000237271">
    <property type="component" value="Unassembled WGS sequence"/>
</dbReference>
<dbReference type="InterPro" id="IPR002110">
    <property type="entry name" value="Ankyrin_rpt"/>
</dbReference>
<protein>
    <submittedName>
        <fullName evidence="4">Type II (General) Secretory Pathway (IISP) Family</fullName>
    </submittedName>
</protein>
<dbReference type="PROSITE" id="PS50088">
    <property type="entry name" value="ANK_REPEAT"/>
    <property type="match status" value="1"/>
</dbReference>
<comment type="caution">
    <text evidence="4">The sequence shown here is derived from an EMBL/GenBank/DDBJ whole genome shotgun (WGS) entry which is preliminary data.</text>
</comment>
<name>A0A2P4WWY4_9STRA</name>
<sequence length="202" mass="22002">MELQDATPEQQARAARLESARLCQVNGNPLNPRAFAVDQKQRQGTRRVDSFLGAGDRAFLSRSSREGCLPAAQTNGGLLPLQRAIALGDLHSLEVALATGGENSRHPLTRACNAFGETLLHTAVLHQQLGAVQLLLRHVWHQELPYSRMLDAAEATPLHYACAAGHLDILKLLLSVVTPLNETTKSWRPGSLLLWAITSIQP</sequence>
<dbReference type="InterPro" id="IPR036770">
    <property type="entry name" value="Ankyrin_rpt-contain_sf"/>
</dbReference>
<feature type="repeat" description="ANK" evidence="3">
    <location>
        <begin position="153"/>
        <end position="185"/>
    </location>
</feature>
<dbReference type="Pfam" id="PF12796">
    <property type="entry name" value="Ank_2"/>
    <property type="match status" value="1"/>
</dbReference>
<accession>A0A2P4WWY4</accession>
<dbReference type="SUPFAM" id="SSF48403">
    <property type="entry name" value="Ankyrin repeat"/>
    <property type="match status" value="1"/>
</dbReference>